<evidence type="ECO:0000313" key="4">
    <source>
        <dbReference type="Proteomes" id="UP000636479"/>
    </source>
</evidence>
<dbReference type="EMBL" id="JACAZF010000003">
    <property type="protein sequence ID" value="KAF7309362.1"/>
    <property type="molecule type" value="Genomic_DNA"/>
</dbReference>
<gene>
    <name evidence="3" type="ORF">MIND_00306900</name>
</gene>
<evidence type="ECO:0000313" key="3">
    <source>
        <dbReference type="EMBL" id="KAF7309362.1"/>
    </source>
</evidence>
<feature type="region of interest" description="Disordered" evidence="1">
    <location>
        <begin position="255"/>
        <end position="302"/>
    </location>
</feature>
<keyword evidence="2" id="KW-1133">Transmembrane helix</keyword>
<organism evidence="3 4">
    <name type="scientific">Mycena indigotica</name>
    <dbReference type="NCBI Taxonomy" id="2126181"/>
    <lineage>
        <taxon>Eukaryota</taxon>
        <taxon>Fungi</taxon>
        <taxon>Dikarya</taxon>
        <taxon>Basidiomycota</taxon>
        <taxon>Agaricomycotina</taxon>
        <taxon>Agaricomycetes</taxon>
        <taxon>Agaricomycetidae</taxon>
        <taxon>Agaricales</taxon>
        <taxon>Marasmiineae</taxon>
        <taxon>Mycenaceae</taxon>
        <taxon>Mycena</taxon>
    </lineage>
</organism>
<name>A0A8H6W952_9AGAR</name>
<evidence type="ECO:0000256" key="2">
    <source>
        <dbReference type="SAM" id="Phobius"/>
    </source>
</evidence>
<evidence type="ECO:0000256" key="1">
    <source>
        <dbReference type="SAM" id="MobiDB-lite"/>
    </source>
</evidence>
<reference evidence="3" key="1">
    <citation type="submission" date="2020-05" db="EMBL/GenBank/DDBJ databases">
        <title>Mycena genomes resolve the evolution of fungal bioluminescence.</title>
        <authorList>
            <person name="Tsai I.J."/>
        </authorList>
    </citation>
    <scope>NUCLEOTIDE SEQUENCE</scope>
    <source>
        <strain evidence="3">171206Taipei</strain>
    </source>
</reference>
<keyword evidence="4" id="KW-1185">Reference proteome</keyword>
<comment type="caution">
    <text evidence="3">The sequence shown here is derived from an EMBL/GenBank/DDBJ whole genome shotgun (WGS) entry which is preliminary data.</text>
</comment>
<feature type="transmembrane region" description="Helical" evidence="2">
    <location>
        <begin position="165"/>
        <end position="188"/>
    </location>
</feature>
<dbReference type="AlphaFoldDB" id="A0A8H6W952"/>
<dbReference type="RefSeq" id="XP_037222812.1">
    <property type="nucleotide sequence ID" value="XM_037359927.1"/>
</dbReference>
<protein>
    <submittedName>
        <fullName evidence="3">Uncharacterized protein</fullName>
    </submittedName>
</protein>
<dbReference type="GeneID" id="59342443"/>
<proteinExistence type="predicted"/>
<accession>A0A8H6W952</accession>
<keyword evidence="2" id="KW-0812">Transmembrane</keyword>
<sequence>MVLDNIPRIDFALPFFLPCWHSVAGRLLRSCSLPSMRTGSLLSFCILIVGIFAFEPIVAPPTVPVTIFQSVPNNHTDDPNPNPFSGQPTPTALPSVSIVVICAANAVPSGVECVPKHSETTTKTIQSASDFETSSAVVSFHPQTNIPSSSTPAKDTIPNALNVQLLVGLGVAVAFILAAIIFLLVLFFRRKDNHRNEDRHSRAKDAEMGGLDLLALEITPFDTINTTRAQAMGIMMARAPPPLSEPVSSLLVTRPIASPPSTQKHAHREEKKKTIKSAQDHSPNMRPLSEDADDLNKAPPPLYRESGLGWQLQDCESVHSVVSSTPVIRRHSRTTSSNAVPVDLDVDTKTVAIESGAA</sequence>
<keyword evidence="2" id="KW-0472">Membrane</keyword>
<dbReference type="Proteomes" id="UP000636479">
    <property type="component" value="Unassembled WGS sequence"/>
</dbReference>
<feature type="transmembrane region" description="Helical" evidence="2">
    <location>
        <begin position="40"/>
        <end position="59"/>
    </location>
</feature>